<accession>A0A939G018</accession>
<name>A0A939G018_9BACT</name>
<dbReference type="InterPro" id="IPR011703">
    <property type="entry name" value="ATPase_AAA-3"/>
</dbReference>
<dbReference type="EMBL" id="JAFMYU010000002">
    <property type="protein sequence ID" value="MBO0929877.1"/>
    <property type="molecule type" value="Genomic_DNA"/>
</dbReference>
<dbReference type="Pfam" id="PF07726">
    <property type="entry name" value="AAA_3"/>
    <property type="match status" value="1"/>
</dbReference>
<keyword evidence="7" id="KW-1185">Reference proteome</keyword>
<evidence type="ECO:0000313" key="6">
    <source>
        <dbReference type="EMBL" id="MBO0929877.1"/>
    </source>
</evidence>
<organism evidence="6 7">
    <name type="scientific">Fibrella aquatilis</name>
    <dbReference type="NCBI Taxonomy" id="2817059"/>
    <lineage>
        <taxon>Bacteria</taxon>
        <taxon>Pseudomonadati</taxon>
        <taxon>Bacteroidota</taxon>
        <taxon>Cytophagia</taxon>
        <taxon>Cytophagales</taxon>
        <taxon>Spirosomataceae</taxon>
        <taxon>Fibrella</taxon>
    </lineage>
</organism>
<dbReference type="SUPFAM" id="SSF52540">
    <property type="entry name" value="P-loop containing nucleoside triphosphate hydrolases"/>
    <property type="match status" value="1"/>
</dbReference>
<dbReference type="PANTHER" id="PTHR42759">
    <property type="entry name" value="MOXR FAMILY PROTEIN"/>
    <property type="match status" value="1"/>
</dbReference>
<evidence type="ECO:0000259" key="5">
    <source>
        <dbReference type="Pfam" id="PF17863"/>
    </source>
</evidence>
<proteinExistence type="inferred from homology"/>
<dbReference type="Pfam" id="PF17863">
    <property type="entry name" value="AAA_lid_2"/>
    <property type="match status" value="1"/>
</dbReference>
<dbReference type="Gene3D" id="3.40.50.300">
    <property type="entry name" value="P-loop containing nucleotide triphosphate hydrolases"/>
    <property type="match status" value="1"/>
</dbReference>
<dbReference type="GO" id="GO:0016887">
    <property type="term" value="F:ATP hydrolysis activity"/>
    <property type="evidence" value="ECO:0007669"/>
    <property type="project" value="InterPro"/>
</dbReference>
<keyword evidence="2" id="KW-0067">ATP-binding</keyword>
<dbReference type="FunFam" id="3.40.50.300:FF:000640">
    <property type="entry name" value="MoxR family ATPase"/>
    <property type="match status" value="1"/>
</dbReference>
<dbReference type="RefSeq" id="WP_207333849.1">
    <property type="nucleotide sequence ID" value="NZ_JAFMYU010000002.1"/>
</dbReference>
<dbReference type="CDD" id="cd00009">
    <property type="entry name" value="AAA"/>
    <property type="match status" value="1"/>
</dbReference>
<dbReference type="PIRSF" id="PIRSF002849">
    <property type="entry name" value="AAA_ATPase_chaperone_MoxR_prd"/>
    <property type="match status" value="1"/>
</dbReference>
<keyword evidence="1" id="KW-0547">Nucleotide-binding</keyword>
<dbReference type="InterPro" id="IPR041628">
    <property type="entry name" value="ChlI/MoxR_AAA_lid"/>
</dbReference>
<reference evidence="6 7" key="1">
    <citation type="submission" date="2021-03" db="EMBL/GenBank/DDBJ databases">
        <title>Fibrella sp. HMF5036 genome sequencing and assembly.</title>
        <authorList>
            <person name="Kang H."/>
            <person name="Kim H."/>
            <person name="Bae S."/>
            <person name="Joh K."/>
        </authorList>
    </citation>
    <scope>NUCLEOTIDE SEQUENCE [LARGE SCALE GENOMIC DNA]</scope>
    <source>
        <strain evidence="6 7">HMF5036</strain>
    </source>
</reference>
<comment type="caution">
    <text evidence="6">The sequence shown here is derived from an EMBL/GenBank/DDBJ whole genome shotgun (WGS) entry which is preliminary data.</text>
</comment>
<dbReference type="Proteomes" id="UP000664795">
    <property type="component" value="Unassembled WGS sequence"/>
</dbReference>
<dbReference type="PANTHER" id="PTHR42759:SF1">
    <property type="entry name" value="MAGNESIUM-CHELATASE SUBUNIT CHLD"/>
    <property type="match status" value="1"/>
</dbReference>
<evidence type="ECO:0000256" key="3">
    <source>
        <dbReference type="ARBA" id="ARBA00061607"/>
    </source>
</evidence>
<feature type="domain" description="ATPase AAA-3" evidence="4">
    <location>
        <begin position="37"/>
        <end position="167"/>
    </location>
</feature>
<dbReference type="GO" id="GO:0005524">
    <property type="term" value="F:ATP binding"/>
    <property type="evidence" value="ECO:0007669"/>
    <property type="project" value="UniProtKB-KW"/>
</dbReference>
<gene>
    <name evidence="6" type="ORF">J2I48_02680</name>
</gene>
<sequence>MNYTTQIKQVRAEIGNVVVGQDRLLNRLLIGLFTGGHILLEGVPGLAKTLTINTLAKVLQLDFQRIQFTPDLLPADLIGTMIFNQRTSDFEVKQGPVFANLILADEINRSPAKVQSALLEAMQEKQVTIGEETFVLDRPFLVLATQNPLEQEGTYPLPEAQVDRFMMKVFVDYLTKDEELEVMRRMSNLNFDYEVQPMLDKDDIANIRNEINQVAISDSLERYIIELVFATRRPLDYGLRDEARYIQYGVSPRASIHLNLAAKAIAYFDQRDYVLPDDIKEVAPDVFNHRVLLNYEAEADGISSLQIIDSILKKVAIG</sequence>
<evidence type="ECO:0000256" key="2">
    <source>
        <dbReference type="ARBA" id="ARBA00022840"/>
    </source>
</evidence>
<evidence type="ECO:0000256" key="1">
    <source>
        <dbReference type="ARBA" id="ARBA00022741"/>
    </source>
</evidence>
<feature type="domain" description="ChlI/MoxR AAA lid" evidence="5">
    <location>
        <begin position="243"/>
        <end position="310"/>
    </location>
</feature>
<dbReference type="Gene3D" id="1.10.8.80">
    <property type="entry name" value="Magnesium chelatase subunit I, C-Terminal domain"/>
    <property type="match status" value="1"/>
</dbReference>
<dbReference type="InterPro" id="IPR027417">
    <property type="entry name" value="P-loop_NTPase"/>
</dbReference>
<comment type="similarity">
    <text evidence="3">Belongs to the MoxR family.</text>
</comment>
<evidence type="ECO:0000313" key="7">
    <source>
        <dbReference type="Proteomes" id="UP000664795"/>
    </source>
</evidence>
<evidence type="ECO:0000259" key="4">
    <source>
        <dbReference type="Pfam" id="PF07726"/>
    </source>
</evidence>
<dbReference type="InterPro" id="IPR050764">
    <property type="entry name" value="CbbQ/NirQ/NorQ/GpvN"/>
</dbReference>
<protein>
    <submittedName>
        <fullName evidence="6">MoxR family ATPase</fullName>
    </submittedName>
</protein>
<dbReference type="AlphaFoldDB" id="A0A939G018"/>